<dbReference type="CDD" id="cd17332">
    <property type="entry name" value="MFS_MelB_like"/>
    <property type="match status" value="1"/>
</dbReference>
<dbReference type="RefSeq" id="WP_275119749.1">
    <property type="nucleotide sequence ID" value="NZ_JAOTPO010000013.1"/>
</dbReference>
<accession>A0ABT5VI69</accession>
<organism evidence="8 9">
    <name type="scientific">Alkalihalobacterium chitinilyticum</name>
    <dbReference type="NCBI Taxonomy" id="2980103"/>
    <lineage>
        <taxon>Bacteria</taxon>
        <taxon>Bacillati</taxon>
        <taxon>Bacillota</taxon>
        <taxon>Bacilli</taxon>
        <taxon>Bacillales</taxon>
        <taxon>Bacillaceae</taxon>
        <taxon>Alkalihalobacterium</taxon>
    </lineage>
</organism>
<proteinExistence type="predicted"/>
<feature type="transmembrane region" description="Helical" evidence="6">
    <location>
        <begin position="277"/>
        <end position="299"/>
    </location>
</feature>
<name>A0ABT5VI69_9BACI</name>
<feature type="transmembrane region" description="Helical" evidence="6">
    <location>
        <begin position="311"/>
        <end position="328"/>
    </location>
</feature>
<feature type="transmembrane region" description="Helical" evidence="6">
    <location>
        <begin position="245"/>
        <end position="271"/>
    </location>
</feature>
<dbReference type="SUPFAM" id="SSF103473">
    <property type="entry name" value="MFS general substrate transporter"/>
    <property type="match status" value="1"/>
</dbReference>
<dbReference type="EMBL" id="JAOTPO010000013">
    <property type="protein sequence ID" value="MDE5415145.1"/>
    <property type="molecule type" value="Genomic_DNA"/>
</dbReference>
<keyword evidence="5 6" id="KW-0472">Membrane</keyword>
<keyword evidence="3 6" id="KW-0812">Transmembrane</keyword>
<dbReference type="Gene3D" id="1.20.1250.20">
    <property type="entry name" value="MFS general substrate transporter like domains"/>
    <property type="match status" value="1"/>
</dbReference>
<dbReference type="InterPro" id="IPR001927">
    <property type="entry name" value="Na/Gal_symport"/>
</dbReference>
<keyword evidence="4 6" id="KW-1133">Transmembrane helix</keyword>
<feature type="transmembrane region" description="Helical" evidence="6">
    <location>
        <begin position="418"/>
        <end position="440"/>
    </location>
</feature>
<comment type="caution">
    <text evidence="8">The sequence shown here is derived from an EMBL/GenBank/DDBJ whole genome shotgun (WGS) entry which is preliminary data.</text>
</comment>
<reference evidence="8" key="1">
    <citation type="submission" date="2024-05" db="EMBL/GenBank/DDBJ databases">
        <title>Alkalihalobacillus sp. strain MEB203 novel alkaliphilic bacterium from Lonar Lake, India.</title>
        <authorList>
            <person name="Joshi A."/>
            <person name="Thite S."/>
            <person name="Mengade P."/>
        </authorList>
    </citation>
    <scope>NUCLEOTIDE SEQUENCE</scope>
    <source>
        <strain evidence="8">MEB 203</strain>
    </source>
</reference>
<gene>
    <name evidence="8" type="ORF">N7Z68_17430</name>
</gene>
<dbReference type="Proteomes" id="UP001148125">
    <property type="component" value="Unassembled WGS sequence"/>
</dbReference>
<feature type="transmembrane region" description="Helical" evidence="6">
    <location>
        <begin position="127"/>
        <end position="147"/>
    </location>
</feature>
<evidence type="ECO:0000256" key="5">
    <source>
        <dbReference type="ARBA" id="ARBA00023136"/>
    </source>
</evidence>
<evidence type="ECO:0000313" key="9">
    <source>
        <dbReference type="Proteomes" id="UP001148125"/>
    </source>
</evidence>
<feature type="transmembrane region" description="Helical" evidence="6">
    <location>
        <begin position="96"/>
        <end position="115"/>
    </location>
</feature>
<feature type="transmembrane region" description="Helical" evidence="6">
    <location>
        <begin position="334"/>
        <end position="358"/>
    </location>
</feature>
<dbReference type="InterPro" id="IPR020846">
    <property type="entry name" value="MFS_dom"/>
</dbReference>
<feature type="domain" description="Major facilitator superfamily (MFS) profile" evidence="7">
    <location>
        <begin position="244"/>
        <end position="462"/>
    </location>
</feature>
<dbReference type="PANTHER" id="PTHR11328">
    <property type="entry name" value="MAJOR FACILITATOR SUPERFAMILY DOMAIN-CONTAINING PROTEIN"/>
    <property type="match status" value="1"/>
</dbReference>
<dbReference type="PROSITE" id="PS50850">
    <property type="entry name" value="MFS"/>
    <property type="match status" value="1"/>
</dbReference>
<evidence type="ECO:0000256" key="3">
    <source>
        <dbReference type="ARBA" id="ARBA00022692"/>
    </source>
</evidence>
<dbReference type="NCBIfam" id="TIGR00792">
    <property type="entry name" value="gph"/>
    <property type="match status" value="1"/>
</dbReference>
<feature type="transmembrane region" description="Helical" evidence="6">
    <location>
        <begin position="159"/>
        <end position="179"/>
    </location>
</feature>
<protein>
    <submittedName>
        <fullName evidence="8">Glycoside-pentoside-hexuronide (GPH):cation symporter</fullName>
    </submittedName>
</protein>
<sequence>MALQAKQETVVETPLQQERPAHNEMLFYGMGFFGIILIWTMVGTFLTFYYTDVAGISAGVVGTLMLVARLLDGFTDVGMGALVDRTKSKYGKARPWILWMAIPFAVSGVLLFSVPDLSTNGKIVYAYVTYFLLILMYTAISIPYKTLLGLMTQDQKGRTLVNVYTGVFTMLATILVMTLAQPIASSIGGNLGWTVVAIAIGVIIIVNCLLAFRKTKERVDIETVAQSKEKIPFKTEFKALLSNKYWVIITLYCVIAYTLNALLSGAGIFYAQYILGSAGYFSLIALTLFLPTIVGFFFVGRLIARFGKRNIAIFVTCVAAFGSVIKLIDPNNLSIFLIGNAVQGFALLPIITFLYAMINDTTEYGEWKSGFRTAGLVNSAASFGMKVGAGIGGALIGWLLAFGGYVGSLAEQSASAEMMIITLNIYLPLLLTILQLLFLWMYKLDKLYPNIVAEINERKALK</sequence>
<feature type="transmembrane region" description="Helical" evidence="6">
    <location>
        <begin position="387"/>
        <end position="406"/>
    </location>
</feature>
<evidence type="ECO:0000256" key="1">
    <source>
        <dbReference type="ARBA" id="ARBA00004651"/>
    </source>
</evidence>
<dbReference type="InterPro" id="IPR036259">
    <property type="entry name" value="MFS_trans_sf"/>
</dbReference>
<feature type="transmembrane region" description="Helical" evidence="6">
    <location>
        <begin position="26"/>
        <end position="50"/>
    </location>
</feature>
<dbReference type="InterPro" id="IPR039672">
    <property type="entry name" value="MFS_2"/>
</dbReference>
<evidence type="ECO:0000256" key="2">
    <source>
        <dbReference type="ARBA" id="ARBA00022448"/>
    </source>
</evidence>
<evidence type="ECO:0000259" key="7">
    <source>
        <dbReference type="PROSITE" id="PS50850"/>
    </source>
</evidence>
<evidence type="ECO:0000256" key="6">
    <source>
        <dbReference type="SAM" id="Phobius"/>
    </source>
</evidence>
<evidence type="ECO:0000313" key="8">
    <source>
        <dbReference type="EMBL" id="MDE5415145.1"/>
    </source>
</evidence>
<dbReference type="Pfam" id="PF13347">
    <property type="entry name" value="MFS_2"/>
    <property type="match status" value="1"/>
</dbReference>
<dbReference type="PANTHER" id="PTHR11328:SF24">
    <property type="entry name" value="MAJOR FACILITATOR SUPERFAMILY (MFS) PROFILE DOMAIN-CONTAINING PROTEIN"/>
    <property type="match status" value="1"/>
</dbReference>
<keyword evidence="9" id="KW-1185">Reference proteome</keyword>
<feature type="transmembrane region" description="Helical" evidence="6">
    <location>
        <begin position="56"/>
        <end position="75"/>
    </location>
</feature>
<comment type="subcellular location">
    <subcellularLocation>
        <location evidence="1">Cell membrane</location>
        <topology evidence="1">Multi-pass membrane protein</topology>
    </subcellularLocation>
</comment>
<evidence type="ECO:0000256" key="4">
    <source>
        <dbReference type="ARBA" id="ARBA00022989"/>
    </source>
</evidence>
<feature type="transmembrane region" description="Helical" evidence="6">
    <location>
        <begin position="191"/>
        <end position="212"/>
    </location>
</feature>
<keyword evidence="2" id="KW-0813">Transport</keyword>